<keyword evidence="7" id="KW-1185">Reference proteome</keyword>
<dbReference type="STRING" id="39966.A0A369J6D8"/>
<evidence type="ECO:0000313" key="6">
    <source>
        <dbReference type="EMBL" id="RDB15054.1"/>
    </source>
</evidence>
<dbReference type="Pfam" id="PF04828">
    <property type="entry name" value="GFA"/>
    <property type="match status" value="1"/>
</dbReference>
<dbReference type="PANTHER" id="PTHR33337:SF40">
    <property type="entry name" value="CENP-V_GFA DOMAIN-CONTAINING PROTEIN-RELATED"/>
    <property type="match status" value="1"/>
</dbReference>
<dbReference type="OrthoDB" id="9970124at2759"/>
<dbReference type="GO" id="GO:0046872">
    <property type="term" value="F:metal ion binding"/>
    <property type="evidence" value="ECO:0007669"/>
    <property type="project" value="UniProtKB-KW"/>
</dbReference>
<dbReference type="PANTHER" id="PTHR33337">
    <property type="entry name" value="GFA DOMAIN-CONTAINING PROTEIN"/>
    <property type="match status" value="1"/>
</dbReference>
<dbReference type="InterPro" id="IPR006913">
    <property type="entry name" value="CENP-V/GFA"/>
</dbReference>
<dbReference type="Proteomes" id="UP000076154">
    <property type="component" value="Unassembled WGS sequence"/>
</dbReference>
<feature type="domain" description="CENP-V/GFA" evidence="5">
    <location>
        <begin position="26"/>
        <end position="159"/>
    </location>
</feature>
<evidence type="ECO:0000256" key="2">
    <source>
        <dbReference type="ARBA" id="ARBA00022723"/>
    </source>
</evidence>
<name>A0A369J6D8_HYPMA</name>
<dbReference type="InterPro" id="IPR011057">
    <property type="entry name" value="Mss4-like_sf"/>
</dbReference>
<accession>A0A369J6D8</accession>
<gene>
    <name evidence="6" type="ORF">Hypma_005448</name>
</gene>
<evidence type="ECO:0000313" key="7">
    <source>
        <dbReference type="Proteomes" id="UP000076154"/>
    </source>
</evidence>
<organism evidence="6 7">
    <name type="scientific">Hypsizygus marmoreus</name>
    <name type="common">White beech mushroom</name>
    <name type="synonym">Agaricus marmoreus</name>
    <dbReference type="NCBI Taxonomy" id="39966"/>
    <lineage>
        <taxon>Eukaryota</taxon>
        <taxon>Fungi</taxon>
        <taxon>Dikarya</taxon>
        <taxon>Basidiomycota</taxon>
        <taxon>Agaricomycotina</taxon>
        <taxon>Agaricomycetes</taxon>
        <taxon>Agaricomycetidae</taxon>
        <taxon>Agaricales</taxon>
        <taxon>Tricholomatineae</taxon>
        <taxon>Lyophyllaceae</taxon>
        <taxon>Hypsizygus</taxon>
    </lineage>
</organism>
<proteinExistence type="inferred from homology"/>
<dbReference type="Gene3D" id="3.90.1590.10">
    <property type="entry name" value="glutathione-dependent formaldehyde- activating enzyme (gfa)"/>
    <property type="match status" value="1"/>
</dbReference>
<evidence type="ECO:0000256" key="1">
    <source>
        <dbReference type="ARBA" id="ARBA00005495"/>
    </source>
</evidence>
<dbReference type="PROSITE" id="PS51891">
    <property type="entry name" value="CENP_V_GFA"/>
    <property type="match status" value="1"/>
</dbReference>
<comment type="similarity">
    <text evidence="1">Belongs to the Gfa family.</text>
</comment>
<keyword evidence="4" id="KW-0456">Lyase</keyword>
<comment type="caution">
    <text evidence="6">The sequence shown here is derived from an EMBL/GenBank/DDBJ whole genome shotgun (WGS) entry which is preliminary data.</text>
</comment>
<dbReference type="GO" id="GO:0016846">
    <property type="term" value="F:carbon-sulfur lyase activity"/>
    <property type="evidence" value="ECO:0007669"/>
    <property type="project" value="InterPro"/>
</dbReference>
<protein>
    <recommendedName>
        <fullName evidence="5">CENP-V/GFA domain-containing protein</fullName>
    </recommendedName>
</protein>
<reference evidence="6" key="1">
    <citation type="submission" date="2018-04" db="EMBL/GenBank/DDBJ databases">
        <title>Whole genome sequencing of Hypsizygus marmoreus.</title>
        <authorList>
            <person name="Choi I.-G."/>
            <person name="Min B."/>
            <person name="Kim J.-G."/>
            <person name="Kim S."/>
            <person name="Oh Y.-L."/>
            <person name="Kong W.-S."/>
            <person name="Park H."/>
            <person name="Jeong J."/>
            <person name="Song E.-S."/>
        </authorList>
    </citation>
    <scope>NUCLEOTIDE SEQUENCE [LARGE SCALE GENOMIC DNA]</scope>
    <source>
        <strain evidence="6">51987-8</strain>
    </source>
</reference>
<dbReference type="SUPFAM" id="SSF51316">
    <property type="entry name" value="Mss4-like"/>
    <property type="match status" value="1"/>
</dbReference>
<evidence type="ECO:0000256" key="4">
    <source>
        <dbReference type="ARBA" id="ARBA00023239"/>
    </source>
</evidence>
<dbReference type="InParanoid" id="A0A369J6D8"/>
<keyword evidence="3" id="KW-0862">Zinc</keyword>
<dbReference type="AlphaFoldDB" id="A0A369J6D8"/>
<keyword evidence="2" id="KW-0479">Metal-binding</keyword>
<evidence type="ECO:0000259" key="5">
    <source>
        <dbReference type="PROSITE" id="PS51891"/>
    </source>
</evidence>
<evidence type="ECO:0000256" key="3">
    <source>
        <dbReference type="ARBA" id="ARBA00022833"/>
    </source>
</evidence>
<dbReference type="EMBL" id="LUEZ02000223">
    <property type="protein sequence ID" value="RDB15054.1"/>
    <property type="molecule type" value="Genomic_DNA"/>
</dbReference>
<sequence length="193" mass="22350">MQPDYEHLKRPPYSSTSRNESFSAAFKGSCFCQKVQFEISKDRPLDAKFCHYSTCQQLHGAPFQWAAIFEKTDVRFTKGTDLLIYWNAGEATREYILPCKVSCDVCRTPIMDEGRNMLMLFPTLIQFQSSEERRNFYPSCHIFYSARVMDIQDGLPKFETHKGGRQIPEVRESEDRIGKVASLVEPRCVQHSD</sequence>